<comment type="caution">
    <text evidence="4">The sequence shown here is derived from an EMBL/GenBank/DDBJ whole genome shotgun (WGS) entry which is preliminary data.</text>
</comment>
<evidence type="ECO:0000256" key="2">
    <source>
        <dbReference type="SAM" id="Phobius"/>
    </source>
</evidence>
<keyword evidence="2" id="KW-0812">Transmembrane</keyword>
<feature type="transmembrane region" description="Helical" evidence="2">
    <location>
        <begin position="100"/>
        <end position="120"/>
    </location>
</feature>
<evidence type="ECO:0000313" key="4">
    <source>
        <dbReference type="EMBL" id="PJE95679.1"/>
    </source>
</evidence>
<evidence type="ECO:0000256" key="1">
    <source>
        <dbReference type="SAM" id="MobiDB-lite"/>
    </source>
</evidence>
<protein>
    <recommendedName>
        <fullName evidence="3">DUF4190 domain-containing protein</fullName>
    </recommendedName>
</protein>
<dbReference type="Pfam" id="PF13828">
    <property type="entry name" value="DUF4190"/>
    <property type="match status" value="1"/>
</dbReference>
<evidence type="ECO:0000313" key="5">
    <source>
        <dbReference type="Proteomes" id="UP000230407"/>
    </source>
</evidence>
<feature type="compositionally biased region" description="Pro residues" evidence="1">
    <location>
        <begin position="1"/>
        <end position="12"/>
    </location>
</feature>
<dbReference type="AlphaFoldDB" id="A0A2M8LUT2"/>
<feature type="region of interest" description="Disordered" evidence="1">
    <location>
        <begin position="1"/>
        <end position="44"/>
    </location>
</feature>
<dbReference type="EMBL" id="PGGW01000063">
    <property type="protein sequence ID" value="PJE95679.1"/>
    <property type="molecule type" value="Genomic_DNA"/>
</dbReference>
<dbReference type="InterPro" id="IPR025241">
    <property type="entry name" value="DUF4190"/>
</dbReference>
<dbReference type="Proteomes" id="UP000230407">
    <property type="component" value="Unassembled WGS sequence"/>
</dbReference>
<organism evidence="4 5">
    <name type="scientific">Streptomyces carminius</name>
    <dbReference type="NCBI Taxonomy" id="2665496"/>
    <lineage>
        <taxon>Bacteria</taxon>
        <taxon>Bacillati</taxon>
        <taxon>Actinomycetota</taxon>
        <taxon>Actinomycetes</taxon>
        <taxon>Kitasatosporales</taxon>
        <taxon>Streptomycetaceae</taxon>
        <taxon>Streptomyces</taxon>
    </lineage>
</organism>
<feature type="transmembrane region" description="Helical" evidence="2">
    <location>
        <begin position="49"/>
        <end position="79"/>
    </location>
</feature>
<name>A0A2M8LUT2_9ACTN</name>
<gene>
    <name evidence="4" type="ORF">CUT44_22220</name>
</gene>
<sequence>MSSRYPPPPPPPRDWEPYFPEPEPEPGPQFGPGPEPPAEPFRDGPGTAALVLGLLALLTFWTVAGGAVLGLSALVLGLAGRRRDRRHGVPGSGTALAGTVLGFLGLAGAVLVLSAATVAVESGELGALRECLRDSGDGAAVERCVTDFGEGLWP</sequence>
<feature type="compositionally biased region" description="Pro residues" evidence="1">
    <location>
        <begin position="19"/>
        <end position="39"/>
    </location>
</feature>
<proteinExistence type="predicted"/>
<accession>A0A2M8LUT2</accession>
<reference evidence="4 5" key="1">
    <citation type="submission" date="2017-11" db="EMBL/GenBank/DDBJ databases">
        <title>Streptomyces carmine sp. nov., a novel actinomycete isolated from Sophora alopecuroides in Xinjiang, China.</title>
        <authorList>
            <person name="Wang Y."/>
            <person name="Luo X."/>
            <person name="Wan C."/>
            <person name="Zhang L."/>
        </authorList>
    </citation>
    <scope>NUCLEOTIDE SEQUENCE [LARGE SCALE GENOMIC DNA]</scope>
    <source>
        <strain evidence="4 5">TRM SA0054</strain>
    </source>
</reference>
<dbReference type="RefSeq" id="WP_100203690.1">
    <property type="nucleotide sequence ID" value="NZ_PGGW01000063.1"/>
</dbReference>
<evidence type="ECO:0000259" key="3">
    <source>
        <dbReference type="Pfam" id="PF13828"/>
    </source>
</evidence>
<keyword evidence="2" id="KW-0472">Membrane</keyword>
<keyword evidence="2" id="KW-1133">Transmembrane helix</keyword>
<feature type="domain" description="DUF4190" evidence="3">
    <location>
        <begin position="47"/>
        <end position="111"/>
    </location>
</feature>
<keyword evidence="5" id="KW-1185">Reference proteome</keyword>